<dbReference type="CDD" id="cd02932">
    <property type="entry name" value="OYE_YqiM_FMN"/>
    <property type="match status" value="1"/>
</dbReference>
<dbReference type="Gene3D" id="3.20.20.70">
    <property type="entry name" value="Aldolase class I"/>
    <property type="match status" value="1"/>
</dbReference>
<dbReference type="PANTHER" id="PTHR43303">
    <property type="entry name" value="NADPH DEHYDROGENASE C23G7.10C-RELATED"/>
    <property type="match status" value="1"/>
</dbReference>
<keyword evidence="4" id="KW-0521">NADP</keyword>
<proteinExistence type="predicted"/>
<reference evidence="7" key="1">
    <citation type="submission" date="2021-02" db="EMBL/GenBank/DDBJ databases">
        <title>Psilocybe cubensis genome.</title>
        <authorList>
            <person name="Mckernan K.J."/>
            <person name="Crawford S."/>
            <person name="Trippe A."/>
            <person name="Kane L.T."/>
            <person name="Mclaughlin S."/>
        </authorList>
    </citation>
    <scope>NUCLEOTIDE SEQUENCE [LARGE SCALE GENOMIC DNA]</scope>
    <source>
        <strain evidence="7">MGC-MH-2018</strain>
    </source>
</reference>
<gene>
    <name evidence="7" type="ORF">JR316_001749</name>
</gene>
<dbReference type="Pfam" id="PF00724">
    <property type="entry name" value="Oxidored_FMN"/>
    <property type="match status" value="1"/>
</dbReference>
<protein>
    <recommendedName>
        <fullName evidence="6">NADH:flavin oxidoreductase/NADH oxidase N-terminal domain-containing protein</fullName>
    </recommendedName>
</protein>
<keyword evidence="5" id="KW-0560">Oxidoreductase</keyword>
<accession>A0A8H7Y3Q5</accession>
<keyword evidence="2" id="KW-0285">Flavoprotein</keyword>
<dbReference type="PANTHER" id="PTHR43303:SF4">
    <property type="entry name" value="NADPH DEHYDROGENASE C23G7.10C-RELATED"/>
    <property type="match status" value="1"/>
</dbReference>
<organism evidence="7">
    <name type="scientific">Psilocybe cubensis</name>
    <name type="common">Psychedelic mushroom</name>
    <name type="synonym">Stropharia cubensis</name>
    <dbReference type="NCBI Taxonomy" id="181762"/>
    <lineage>
        <taxon>Eukaryota</taxon>
        <taxon>Fungi</taxon>
        <taxon>Dikarya</taxon>
        <taxon>Basidiomycota</taxon>
        <taxon>Agaricomycotina</taxon>
        <taxon>Agaricomycetes</taxon>
        <taxon>Agaricomycetidae</taxon>
        <taxon>Agaricales</taxon>
        <taxon>Agaricineae</taxon>
        <taxon>Strophariaceae</taxon>
        <taxon>Psilocybe</taxon>
    </lineage>
</organism>
<evidence type="ECO:0000256" key="1">
    <source>
        <dbReference type="ARBA" id="ARBA00001917"/>
    </source>
</evidence>
<dbReference type="InterPro" id="IPR044152">
    <property type="entry name" value="YqjM-like"/>
</dbReference>
<dbReference type="GO" id="GO:0050661">
    <property type="term" value="F:NADP binding"/>
    <property type="evidence" value="ECO:0007669"/>
    <property type="project" value="InterPro"/>
</dbReference>
<evidence type="ECO:0000259" key="6">
    <source>
        <dbReference type="Pfam" id="PF00724"/>
    </source>
</evidence>
<evidence type="ECO:0000313" key="7">
    <source>
        <dbReference type="EMBL" id="KAG5172252.1"/>
    </source>
</evidence>
<dbReference type="AlphaFoldDB" id="A0A8H7Y3Q5"/>
<comment type="cofactor">
    <cofactor evidence="1">
        <name>FMN</name>
        <dbReference type="ChEBI" id="CHEBI:58210"/>
    </cofactor>
</comment>
<dbReference type="InterPro" id="IPR001155">
    <property type="entry name" value="OxRdtase_FMN_N"/>
</dbReference>
<dbReference type="InterPro" id="IPR013785">
    <property type="entry name" value="Aldolase_TIM"/>
</dbReference>
<comment type="caution">
    <text evidence="7">The sequence shown here is derived from an EMBL/GenBank/DDBJ whole genome shotgun (WGS) entry which is preliminary data.</text>
</comment>
<evidence type="ECO:0000256" key="5">
    <source>
        <dbReference type="ARBA" id="ARBA00023002"/>
    </source>
</evidence>
<sequence length="411" mass="44083">MSGAENLPAPGVSFYTPFQNPPAGTASNKQPNGKPIPKLFQPLKIRGVEFPNRIFLSPLCQYSAKDGIVTPWHLAHLGGIISRGPGLSFVEATAVTPEGRITPQDVGIWSDAHADALAHVVEFAHSQSQKIGIQLAHAGRKASTVAPWLNGSLAGPELGGWPDDIWGPSSIPFTPGDPNPKELTVEGIKKIVNAFAEGAKRAVKAGFDVIEIHNAHGYLLSSFVCPTSNKRTDNYGGSFANRIRFTLEVVDAVRAVIPKTMPLFLRISGTEWLEFVAPNEESWTSKDTVRIAPILAEHGVDLLDVSAGGNDCRQKVRSGPEYQVSFAADVKAAHGSKILVGAVGGLYEAKTAEGVLESGRADVIFIGRQFQKNPGQVWAIADELAIDAKFASQMQWGFKGRFSKVLGTSKM</sequence>
<keyword evidence="3" id="KW-0288">FMN</keyword>
<evidence type="ECO:0000256" key="4">
    <source>
        <dbReference type="ARBA" id="ARBA00022857"/>
    </source>
</evidence>
<evidence type="ECO:0000256" key="2">
    <source>
        <dbReference type="ARBA" id="ARBA00022630"/>
    </source>
</evidence>
<dbReference type="SUPFAM" id="SSF51395">
    <property type="entry name" value="FMN-linked oxidoreductases"/>
    <property type="match status" value="1"/>
</dbReference>
<evidence type="ECO:0000256" key="3">
    <source>
        <dbReference type="ARBA" id="ARBA00022643"/>
    </source>
</evidence>
<dbReference type="EMBL" id="JAFIQS010000002">
    <property type="protein sequence ID" value="KAG5172252.1"/>
    <property type="molecule type" value="Genomic_DNA"/>
</dbReference>
<dbReference type="GO" id="GO:0010181">
    <property type="term" value="F:FMN binding"/>
    <property type="evidence" value="ECO:0007669"/>
    <property type="project" value="InterPro"/>
</dbReference>
<feature type="domain" description="NADH:flavin oxidoreductase/NADH oxidase N-terminal" evidence="6">
    <location>
        <begin position="38"/>
        <end position="381"/>
    </location>
</feature>
<dbReference type="GO" id="GO:0003959">
    <property type="term" value="F:NADPH dehydrogenase activity"/>
    <property type="evidence" value="ECO:0007669"/>
    <property type="project" value="InterPro"/>
</dbReference>
<name>A0A8H7Y3Q5_PSICU</name>
<dbReference type="OrthoDB" id="72788at2759"/>